<gene>
    <name evidence="4" type="ORF">PSTG_01289</name>
</gene>
<feature type="signal peptide" evidence="2">
    <location>
        <begin position="1"/>
        <end position="15"/>
    </location>
</feature>
<dbReference type="OrthoDB" id="1057137at2759"/>
<feature type="compositionally biased region" description="Low complexity" evidence="1">
    <location>
        <begin position="98"/>
        <end position="109"/>
    </location>
</feature>
<feature type="region of interest" description="Disordered" evidence="1">
    <location>
        <begin position="390"/>
        <end position="420"/>
    </location>
</feature>
<reference evidence="5" key="1">
    <citation type="submission" date="2014-03" db="EMBL/GenBank/DDBJ databases">
        <title>The Genome Sequence of Puccinia striiformis f. sp. tritici PST-78.</title>
        <authorList>
            <consortium name="The Broad Institute Genome Sequencing Platform"/>
            <person name="Cuomo C."/>
            <person name="Hulbert S."/>
            <person name="Chen X."/>
            <person name="Walker B."/>
            <person name="Young S.K."/>
            <person name="Zeng Q."/>
            <person name="Gargeya S."/>
            <person name="Fitzgerald M."/>
            <person name="Haas B."/>
            <person name="Abouelleil A."/>
            <person name="Alvarado L."/>
            <person name="Arachchi H.M."/>
            <person name="Berlin A.M."/>
            <person name="Chapman S.B."/>
            <person name="Goldberg J."/>
            <person name="Griggs A."/>
            <person name="Gujja S."/>
            <person name="Hansen M."/>
            <person name="Howarth C."/>
            <person name="Imamovic A."/>
            <person name="Larimer J."/>
            <person name="McCowan C."/>
            <person name="Montmayeur A."/>
            <person name="Murphy C."/>
            <person name="Neiman D."/>
            <person name="Pearson M."/>
            <person name="Priest M."/>
            <person name="Roberts A."/>
            <person name="Saif S."/>
            <person name="Shea T."/>
            <person name="Sisk P."/>
            <person name="Sykes S."/>
            <person name="Wortman J."/>
            <person name="Nusbaum C."/>
            <person name="Birren B."/>
        </authorList>
    </citation>
    <scope>NUCLEOTIDE SEQUENCE [LARGE SCALE GENOMIC DNA]</scope>
    <source>
        <strain evidence="5">race PST-78</strain>
    </source>
</reference>
<dbReference type="Proteomes" id="UP000054564">
    <property type="component" value="Unassembled WGS sequence"/>
</dbReference>
<feature type="domain" description="AD" evidence="3">
    <location>
        <begin position="290"/>
        <end position="386"/>
    </location>
</feature>
<name>A0A0L0W1S6_9BASI</name>
<keyword evidence="2" id="KW-0732">Signal</keyword>
<evidence type="ECO:0000313" key="5">
    <source>
        <dbReference type="Proteomes" id="UP000054564"/>
    </source>
</evidence>
<dbReference type="InterPro" id="IPR039683">
    <property type="entry name" value="Lsm12-like"/>
</dbReference>
<evidence type="ECO:0000259" key="3">
    <source>
        <dbReference type="PROSITE" id="PS52001"/>
    </source>
</evidence>
<dbReference type="InterPro" id="IPR047574">
    <property type="entry name" value="AD"/>
</dbReference>
<proteinExistence type="predicted"/>
<evidence type="ECO:0000256" key="1">
    <source>
        <dbReference type="SAM" id="MobiDB-lite"/>
    </source>
</evidence>
<dbReference type="InterPro" id="IPR019181">
    <property type="entry name" value="LSM12_ABD"/>
</dbReference>
<organism evidence="4 5">
    <name type="scientific">Puccinia striiformis f. sp. tritici PST-78</name>
    <dbReference type="NCBI Taxonomy" id="1165861"/>
    <lineage>
        <taxon>Eukaryota</taxon>
        <taxon>Fungi</taxon>
        <taxon>Dikarya</taxon>
        <taxon>Basidiomycota</taxon>
        <taxon>Pucciniomycotina</taxon>
        <taxon>Pucciniomycetes</taxon>
        <taxon>Pucciniales</taxon>
        <taxon>Pucciniaceae</taxon>
        <taxon>Puccinia</taxon>
    </lineage>
</organism>
<evidence type="ECO:0000313" key="4">
    <source>
        <dbReference type="EMBL" id="KNF05478.1"/>
    </source>
</evidence>
<protein>
    <recommendedName>
        <fullName evidence="3">AD domain-containing protein</fullName>
    </recommendedName>
</protein>
<dbReference type="AlphaFoldDB" id="A0A0L0W1S6"/>
<evidence type="ECO:0000256" key="2">
    <source>
        <dbReference type="SAM" id="SignalP"/>
    </source>
</evidence>
<feature type="compositionally biased region" description="Gly residues" evidence="1">
    <location>
        <begin position="115"/>
        <end position="136"/>
    </location>
</feature>
<feature type="region of interest" description="Disordered" evidence="1">
    <location>
        <begin position="83"/>
        <end position="166"/>
    </location>
</feature>
<dbReference type="PANTHER" id="PTHR13542">
    <property type="entry name" value="LSM12 HOMOLOG"/>
    <property type="match status" value="1"/>
</dbReference>
<feature type="region of interest" description="Disordered" evidence="1">
    <location>
        <begin position="248"/>
        <end position="275"/>
    </location>
</feature>
<feature type="compositionally biased region" description="Low complexity" evidence="1">
    <location>
        <begin position="254"/>
        <end position="275"/>
    </location>
</feature>
<dbReference type="EMBL" id="AJIL01000007">
    <property type="protein sequence ID" value="KNF05478.1"/>
    <property type="molecule type" value="Genomic_DNA"/>
</dbReference>
<dbReference type="Pfam" id="PF09793">
    <property type="entry name" value="AD"/>
    <property type="match status" value="1"/>
</dbReference>
<keyword evidence="5" id="KW-1185">Reference proteome</keyword>
<dbReference type="STRING" id="1165861.A0A0L0W1S6"/>
<dbReference type="SMART" id="SM00995">
    <property type="entry name" value="AD"/>
    <property type="match status" value="1"/>
</dbReference>
<dbReference type="PROSITE" id="PS52001">
    <property type="entry name" value="AD"/>
    <property type="match status" value="1"/>
</dbReference>
<accession>A0A0L0W1S6</accession>
<feature type="compositionally biased region" description="Low complexity" evidence="1">
    <location>
        <begin position="401"/>
        <end position="420"/>
    </location>
</feature>
<sequence>MLLFLFAALMDGVIARNFTAKGVAVSSQDKPYNSQPGVIITDRYNHSYRSTLAVVTKTSYLNNHYRQQSEETIENQEKITSLMSRTASPSHTRRQTSNNYGNNNNNNNNSFRTRPGGGGGGGVPSSSGGGGGGGRMNSGRVSSPALVGPQPPSTTNQTGVSGGGGGFPNIRNLGILLGWTVKLKLNEGPPNTTTTTTGVNDRSVEGSIWCYDPIPGVVILESPGNSKGKHNYRMVKVNQIKDLQILSDPPVIPSTTTTANNNTTTTTSTNNNNSNLTSNGLVSKILEPVNHIHVDSIKMRQSLALENLDLQRARIGLGVSRWAQEIFDALGKTLPVRWHQTSIIILDEVLLPGPYYRSIDVKANQTNQASMSRVKQVLDGEWSRLLRTEEGKQMELEARNSVAPSSSSAPTAVPTSTTAS</sequence>
<comment type="caution">
    <text evidence="4">The sequence shown here is derived from an EMBL/GenBank/DDBJ whole genome shotgun (WGS) entry which is preliminary data.</text>
</comment>
<feature type="chain" id="PRO_5012565450" description="AD domain-containing protein" evidence="2">
    <location>
        <begin position="16"/>
        <end position="420"/>
    </location>
</feature>